<dbReference type="PANTHER" id="PTHR24220:SF685">
    <property type="entry name" value="ABC TRANSPORTER RELATED"/>
    <property type="match status" value="1"/>
</dbReference>
<reference evidence="4 5" key="1">
    <citation type="submission" date="2019-12" db="EMBL/GenBank/DDBJ databases">
        <title>Corynebacterium sp. nov., isolated from feces of the Anser Albifrons in China.</title>
        <authorList>
            <person name="Liu Q."/>
        </authorList>
    </citation>
    <scope>NUCLEOTIDE SEQUENCE [LARGE SCALE GENOMIC DNA]</scope>
    <source>
        <strain evidence="4 5">4H37-19</strain>
    </source>
</reference>
<accession>A0A7H0SRP2</accession>
<name>A0A7H0SRP2_9CORY</name>
<dbReference type="PROSITE" id="PS00211">
    <property type="entry name" value="ABC_TRANSPORTER_1"/>
    <property type="match status" value="1"/>
</dbReference>
<dbReference type="GO" id="GO:0016887">
    <property type="term" value="F:ATP hydrolysis activity"/>
    <property type="evidence" value="ECO:0007669"/>
    <property type="project" value="InterPro"/>
</dbReference>
<dbReference type="InterPro" id="IPR003593">
    <property type="entry name" value="AAA+_ATPase"/>
</dbReference>
<dbReference type="Pfam" id="PF00005">
    <property type="entry name" value="ABC_tran"/>
    <property type="match status" value="1"/>
</dbReference>
<dbReference type="PANTHER" id="PTHR24220">
    <property type="entry name" value="IMPORT ATP-BINDING PROTEIN"/>
    <property type="match status" value="1"/>
</dbReference>
<dbReference type="SUPFAM" id="SSF52540">
    <property type="entry name" value="P-loop containing nucleoside triphosphate hydrolases"/>
    <property type="match status" value="1"/>
</dbReference>
<evidence type="ECO:0000256" key="2">
    <source>
        <dbReference type="ARBA" id="ARBA00022741"/>
    </source>
</evidence>
<organism evidence="4 5">
    <name type="scientific">Corynebacterium poyangense</name>
    <dbReference type="NCBI Taxonomy" id="2684405"/>
    <lineage>
        <taxon>Bacteria</taxon>
        <taxon>Bacillati</taxon>
        <taxon>Actinomycetota</taxon>
        <taxon>Actinomycetes</taxon>
        <taxon>Mycobacteriales</taxon>
        <taxon>Corynebacteriaceae</taxon>
        <taxon>Corynebacterium</taxon>
    </lineage>
</organism>
<sequence length="232" mass="25365">MTTPQIELRNITVSYPDGDRHITPVKNVNLQISAGHMVAITGESGSGKSSVLSVIAGLTVPTEGEVFIRGEVLPSDEENRTRWRRNTMGMVFQTPNLIPSLKVAEQLELVGKIQGKPIPQGRIQELLDNVGLAGLEQRPVQRLSGGQRQRVAIARALAAQPSILIADEPTAALDSQLSHQIISILRDVTHQYQIATVLVTHDRAEAARADRQYHLRDGTLIPGEEMVMSTSF</sequence>
<dbReference type="EMBL" id="CP046884">
    <property type="protein sequence ID" value="QNQ91217.1"/>
    <property type="molecule type" value="Genomic_DNA"/>
</dbReference>
<dbReference type="InterPro" id="IPR015854">
    <property type="entry name" value="ABC_transpr_LolD-like"/>
</dbReference>
<dbReference type="GO" id="GO:0005524">
    <property type="term" value="F:ATP binding"/>
    <property type="evidence" value="ECO:0007669"/>
    <property type="project" value="UniProtKB-KW"/>
</dbReference>
<dbReference type="Proteomes" id="UP000516320">
    <property type="component" value="Chromosome"/>
</dbReference>
<dbReference type="InterPro" id="IPR003439">
    <property type="entry name" value="ABC_transporter-like_ATP-bd"/>
</dbReference>
<keyword evidence="2" id="KW-0547">Nucleotide-binding</keyword>
<evidence type="ECO:0000313" key="5">
    <source>
        <dbReference type="Proteomes" id="UP000516320"/>
    </source>
</evidence>
<dbReference type="KEGG" id="cpoy:GP475_11675"/>
<dbReference type="Gene3D" id="3.40.50.300">
    <property type="entry name" value="P-loop containing nucleotide triphosphate hydrolases"/>
    <property type="match status" value="1"/>
</dbReference>
<dbReference type="GO" id="GO:0022857">
    <property type="term" value="F:transmembrane transporter activity"/>
    <property type="evidence" value="ECO:0007669"/>
    <property type="project" value="TreeGrafter"/>
</dbReference>
<dbReference type="CDD" id="cd03255">
    <property type="entry name" value="ABC_MJ0796_LolCDE_FtsE"/>
    <property type="match status" value="1"/>
</dbReference>
<evidence type="ECO:0000256" key="3">
    <source>
        <dbReference type="ARBA" id="ARBA00022840"/>
    </source>
</evidence>
<dbReference type="GO" id="GO:0005886">
    <property type="term" value="C:plasma membrane"/>
    <property type="evidence" value="ECO:0007669"/>
    <property type="project" value="TreeGrafter"/>
</dbReference>
<evidence type="ECO:0000313" key="4">
    <source>
        <dbReference type="EMBL" id="QNQ91217.1"/>
    </source>
</evidence>
<dbReference type="SMART" id="SM00382">
    <property type="entry name" value="AAA"/>
    <property type="match status" value="1"/>
</dbReference>
<proteinExistence type="predicted"/>
<protein>
    <submittedName>
        <fullName evidence="4">ATP-binding cassette domain-containing protein</fullName>
    </submittedName>
</protein>
<dbReference type="InterPro" id="IPR027417">
    <property type="entry name" value="P-loop_NTPase"/>
</dbReference>
<keyword evidence="3 4" id="KW-0067">ATP-binding</keyword>
<keyword evidence="1" id="KW-0813">Transport</keyword>
<dbReference type="PROSITE" id="PS50893">
    <property type="entry name" value="ABC_TRANSPORTER_2"/>
    <property type="match status" value="1"/>
</dbReference>
<dbReference type="InterPro" id="IPR017871">
    <property type="entry name" value="ABC_transporter-like_CS"/>
</dbReference>
<dbReference type="InterPro" id="IPR017911">
    <property type="entry name" value="MacB-like_ATP-bd"/>
</dbReference>
<keyword evidence="5" id="KW-1185">Reference proteome</keyword>
<dbReference type="AlphaFoldDB" id="A0A7H0SRP2"/>
<gene>
    <name evidence="4" type="ORF">GP475_11675</name>
</gene>
<evidence type="ECO:0000256" key="1">
    <source>
        <dbReference type="ARBA" id="ARBA00022448"/>
    </source>
</evidence>
<dbReference type="RefSeq" id="WP_187974528.1">
    <property type="nucleotide sequence ID" value="NZ_CP046884.1"/>
</dbReference>